<dbReference type="AlphaFoldDB" id="A0A0D2KJR2"/>
<dbReference type="Proteomes" id="UP000054270">
    <property type="component" value="Unassembled WGS sequence"/>
</dbReference>
<name>A0A0D2KJR2_HYPSF</name>
<organism evidence="1 2">
    <name type="scientific">Hypholoma sublateritium (strain FD-334 SS-4)</name>
    <dbReference type="NCBI Taxonomy" id="945553"/>
    <lineage>
        <taxon>Eukaryota</taxon>
        <taxon>Fungi</taxon>
        <taxon>Dikarya</taxon>
        <taxon>Basidiomycota</taxon>
        <taxon>Agaricomycotina</taxon>
        <taxon>Agaricomycetes</taxon>
        <taxon>Agaricomycetidae</taxon>
        <taxon>Agaricales</taxon>
        <taxon>Agaricineae</taxon>
        <taxon>Strophariaceae</taxon>
        <taxon>Hypholoma</taxon>
    </lineage>
</organism>
<reference evidence="2" key="1">
    <citation type="submission" date="2014-04" db="EMBL/GenBank/DDBJ databases">
        <title>Evolutionary Origins and Diversification of the Mycorrhizal Mutualists.</title>
        <authorList>
            <consortium name="DOE Joint Genome Institute"/>
            <consortium name="Mycorrhizal Genomics Consortium"/>
            <person name="Kohler A."/>
            <person name="Kuo A."/>
            <person name="Nagy L.G."/>
            <person name="Floudas D."/>
            <person name="Copeland A."/>
            <person name="Barry K.W."/>
            <person name="Cichocki N."/>
            <person name="Veneault-Fourrey C."/>
            <person name="LaButti K."/>
            <person name="Lindquist E.A."/>
            <person name="Lipzen A."/>
            <person name="Lundell T."/>
            <person name="Morin E."/>
            <person name="Murat C."/>
            <person name="Riley R."/>
            <person name="Ohm R."/>
            <person name="Sun H."/>
            <person name="Tunlid A."/>
            <person name="Henrissat B."/>
            <person name="Grigoriev I.V."/>
            <person name="Hibbett D.S."/>
            <person name="Martin F."/>
        </authorList>
    </citation>
    <scope>NUCLEOTIDE SEQUENCE [LARGE SCALE GENOMIC DNA]</scope>
    <source>
        <strain evidence="2">FD-334 SS-4</strain>
    </source>
</reference>
<proteinExistence type="predicted"/>
<protein>
    <submittedName>
        <fullName evidence="1">Uncharacterized protein</fullName>
    </submittedName>
</protein>
<gene>
    <name evidence="1" type="ORF">HYPSUDRAFT_72330</name>
</gene>
<accession>A0A0D2KJR2</accession>
<keyword evidence="2" id="KW-1185">Reference proteome</keyword>
<dbReference type="EMBL" id="KN817662">
    <property type="protein sequence ID" value="KJA14877.1"/>
    <property type="molecule type" value="Genomic_DNA"/>
</dbReference>
<evidence type="ECO:0000313" key="2">
    <source>
        <dbReference type="Proteomes" id="UP000054270"/>
    </source>
</evidence>
<evidence type="ECO:0000313" key="1">
    <source>
        <dbReference type="EMBL" id="KJA14877.1"/>
    </source>
</evidence>
<sequence length="289" mass="30685">MPAAQLQAPLLLAQRRCFLIQSSAAPLRTHPRIRPALCAWPRRCHSDALSTSATSVLKDDATRPSTPGSAYALRCARLPLLHPPICCPPVSARLRVPPHPPVASRPRSHPRIHACGPVDAVLPFVLLPRSPVHQLYAVSISPADCRSAACSRLSYPADSIHSSADPGCMVTAAYDHSMRNVPQTAPSPPDLLALDAPLDPALAAEATHVVAALVLGTPRVMYLSCMMHSAATAARDLSVPSPRSFFPNPIICDLTRPICSYSGSSSLLATTGWLLLTPSPLDFPCCGCP</sequence>